<dbReference type="AlphaFoldDB" id="A0A1Y1IVC8"/>
<evidence type="ECO:0000313" key="2">
    <source>
        <dbReference type="EMBL" id="GAQ92647.1"/>
    </source>
</evidence>
<reference evidence="2 3" key="1">
    <citation type="journal article" date="2014" name="Nat. Commun.">
        <title>Klebsormidium flaccidum genome reveals primary factors for plant terrestrial adaptation.</title>
        <authorList>
            <person name="Hori K."/>
            <person name="Maruyama F."/>
            <person name="Fujisawa T."/>
            <person name="Togashi T."/>
            <person name="Yamamoto N."/>
            <person name="Seo M."/>
            <person name="Sato S."/>
            <person name="Yamada T."/>
            <person name="Mori H."/>
            <person name="Tajima N."/>
            <person name="Moriyama T."/>
            <person name="Ikeuchi M."/>
            <person name="Watanabe M."/>
            <person name="Wada H."/>
            <person name="Kobayashi K."/>
            <person name="Saito M."/>
            <person name="Masuda T."/>
            <person name="Sasaki-Sekimoto Y."/>
            <person name="Mashiguchi K."/>
            <person name="Awai K."/>
            <person name="Shimojima M."/>
            <person name="Masuda S."/>
            <person name="Iwai M."/>
            <person name="Nobusawa T."/>
            <person name="Narise T."/>
            <person name="Kondo S."/>
            <person name="Saito H."/>
            <person name="Sato R."/>
            <person name="Murakawa M."/>
            <person name="Ihara Y."/>
            <person name="Oshima-Yamada Y."/>
            <person name="Ohtaka K."/>
            <person name="Satoh M."/>
            <person name="Sonobe K."/>
            <person name="Ishii M."/>
            <person name="Ohtani R."/>
            <person name="Kanamori-Sato M."/>
            <person name="Honoki R."/>
            <person name="Miyazaki D."/>
            <person name="Mochizuki H."/>
            <person name="Umetsu J."/>
            <person name="Higashi K."/>
            <person name="Shibata D."/>
            <person name="Kamiya Y."/>
            <person name="Sato N."/>
            <person name="Nakamura Y."/>
            <person name="Tabata S."/>
            <person name="Ida S."/>
            <person name="Kurokawa K."/>
            <person name="Ohta H."/>
        </authorList>
    </citation>
    <scope>NUCLEOTIDE SEQUENCE [LARGE SCALE GENOMIC DNA]</scope>
    <source>
        <strain evidence="2 3">NIES-2285</strain>
    </source>
</reference>
<dbReference type="EMBL" id="DF238032">
    <property type="protein sequence ID" value="GAQ92647.1"/>
    <property type="molecule type" value="Genomic_DNA"/>
</dbReference>
<accession>A0A1Y1IVC8</accession>
<evidence type="ECO:0000313" key="3">
    <source>
        <dbReference type="Proteomes" id="UP000054558"/>
    </source>
</evidence>
<gene>
    <name evidence="2" type="ORF">KFL_010830040</name>
</gene>
<evidence type="ECO:0000256" key="1">
    <source>
        <dbReference type="SAM" id="MobiDB-lite"/>
    </source>
</evidence>
<feature type="region of interest" description="Disordered" evidence="1">
    <location>
        <begin position="163"/>
        <end position="183"/>
    </location>
</feature>
<proteinExistence type="predicted"/>
<dbReference type="Proteomes" id="UP000054558">
    <property type="component" value="Unassembled WGS sequence"/>
</dbReference>
<sequence length="458" mass="50840">MDTTQQEWDKLLNAANGGDGFAIDHIVEGRLRGDLPPSLRDAYEAQCFLMWSRDGDYTADLKEAAAAHDPSEPVTFRDDDVSVLDVRFVDASSACSFLGLSLEGDYDISISFHPRSTKPIRVLLREESGADATDDDPDVLERSKMWESSGYKVLREWTPRSRVSSRRTSFDGRPPPKAQNDNFKGRSVVYTIRTLSARMQGKSNKGADSDLDVRLGIREPMPEADDSSLVLKVTTIARISSRQEKGGTSVRAVSSIRITTNAGACSLVDCDTGSHQVGIFERLGNAVYCNWIFGGHTFECGRTAVVPLTSPAESEFCANSFWLLSSKGSRTMHLESNNEVSDASEADKRGLKAKLSRIFSDDKSARPTLFSQKRLEIYLQGNAAFIDRLERQGVLNRIRKNNTSWNKTQADNLKTRRASLMGANKKQGTLLPGATVWAKMVIKSWKHRELEAQLDWGT</sequence>
<name>A0A1Y1IVC8_KLENI</name>
<organism evidence="2 3">
    <name type="scientific">Klebsormidium nitens</name>
    <name type="common">Green alga</name>
    <name type="synonym">Ulothrix nitens</name>
    <dbReference type="NCBI Taxonomy" id="105231"/>
    <lineage>
        <taxon>Eukaryota</taxon>
        <taxon>Viridiplantae</taxon>
        <taxon>Streptophyta</taxon>
        <taxon>Klebsormidiophyceae</taxon>
        <taxon>Klebsormidiales</taxon>
        <taxon>Klebsormidiaceae</taxon>
        <taxon>Klebsormidium</taxon>
    </lineage>
</organism>
<keyword evidence="3" id="KW-1185">Reference proteome</keyword>
<protein>
    <submittedName>
        <fullName evidence="2">Uncharacterized protein</fullName>
    </submittedName>
</protein>